<keyword evidence="2" id="KW-0547">Nucleotide-binding</keyword>
<dbReference type="PaxDb" id="8030-ENSSSAP00000062180"/>
<dbReference type="CTD" id="561238"/>
<dbReference type="InterPro" id="IPR001766">
    <property type="entry name" value="Fork_head_dom"/>
</dbReference>
<dbReference type="OrthoDB" id="548867at2759"/>
<dbReference type="AlphaFoldDB" id="A0A1S3RKR3"/>
<dbReference type="STRING" id="8030.ENSSSAP00000062180"/>
<dbReference type="PROSITE" id="PS50039">
    <property type="entry name" value="FORK_HEAD_3"/>
    <property type="match status" value="1"/>
</dbReference>
<dbReference type="InterPro" id="IPR005654">
    <property type="entry name" value="ATPase_AFG1-like"/>
</dbReference>
<dbReference type="InterPro" id="IPR036388">
    <property type="entry name" value="WH-like_DNA-bd_sf"/>
</dbReference>
<evidence type="ECO:0000256" key="3">
    <source>
        <dbReference type="ARBA" id="ARBA00022840"/>
    </source>
</evidence>
<name>A0A1S3RKR3_SALSA</name>
<gene>
    <name evidence="9" type="primary">afg1la</name>
</gene>
<evidence type="ECO:0000256" key="1">
    <source>
        <dbReference type="ARBA" id="ARBA00010322"/>
    </source>
</evidence>
<feature type="region of interest" description="Disordered" evidence="6">
    <location>
        <begin position="509"/>
        <end position="529"/>
    </location>
</feature>
<feature type="region of interest" description="Disordered" evidence="6">
    <location>
        <begin position="813"/>
        <end position="835"/>
    </location>
</feature>
<evidence type="ECO:0000313" key="8">
    <source>
        <dbReference type="Proteomes" id="UP001652741"/>
    </source>
</evidence>
<evidence type="ECO:0000256" key="2">
    <source>
        <dbReference type="ARBA" id="ARBA00022741"/>
    </source>
</evidence>
<evidence type="ECO:0000259" key="7">
    <source>
        <dbReference type="PROSITE" id="PS50039"/>
    </source>
</evidence>
<evidence type="ECO:0000256" key="4">
    <source>
        <dbReference type="ARBA" id="ARBA00023125"/>
    </source>
</evidence>
<dbReference type="PANTHER" id="PTHR12169:SF25">
    <property type="entry name" value="AFG1-LIKE ATPASE A"/>
    <property type="match status" value="1"/>
</dbReference>
<feature type="domain" description="Fork-head" evidence="7">
    <location>
        <begin position="428"/>
        <end position="472"/>
    </location>
</feature>
<keyword evidence="8" id="KW-1185">Reference proteome</keyword>
<comment type="subcellular location">
    <subcellularLocation>
        <location evidence="5">Nucleus</location>
    </subcellularLocation>
</comment>
<dbReference type="Pfam" id="PF16676">
    <property type="entry name" value="FOXO-TAD"/>
    <property type="match status" value="1"/>
</dbReference>
<dbReference type="Gene3D" id="3.40.50.300">
    <property type="entry name" value="P-loop containing nucleotide triphosphate hydrolases"/>
    <property type="match status" value="1"/>
</dbReference>
<dbReference type="Proteomes" id="UP001652741">
    <property type="component" value="Chromosome ssa01"/>
</dbReference>
<dbReference type="NCBIfam" id="NF040713">
    <property type="entry name" value="ZapE"/>
    <property type="match status" value="1"/>
</dbReference>
<keyword evidence="4 5" id="KW-0238">DNA-binding</keyword>
<dbReference type="InterPro" id="IPR032067">
    <property type="entry name" value="FOXO-TAD"/>
</dbReference>
<dbReference type="Gene3D" id="6.10.250.1690">
    <property type="match status" value="1"/>
</dbReference>
<evidence type="ECO:0000313" key="9">
    <source>
        <dbReference type="RefSeq" id="XP_014052402.1"/>
    </source>
</evidence>
<comment type="similarity">
    <text evidence="1">Belongs to the AFG1 ATPase family.</text>
</comment>
<dbReference type="SMART" id="SM00339">
    <property type="entry name" value="FH"/>
    <property type="match status" value="1"/>
</dbReference>
<keyword evidence="3" id="KW-0067">ATP-binding</keyword>
<dbReference type="FunFam" id="3.40.50.300:FF:000735">
    <property type="entry name" value="Lactation elevated 1 (Predicted)"/>
    <property type="match status" value="1"/>
</dbReference>
<dbReference type="Gene3D" id="1.10.10.10">
    <property type="entry name" value="Winged helix-like DNA-binding domain superfamily/Winged helix DNA-binding domain"/>
    <property type="match status" value="1"/>
</dbReference>
<evidence type="ECO:0000256" key="6">
    <source>
        <dbReference type="SAM" id="MobiDB-lite"/>
    </source>
</evidence>
<dbReference type="GO" id="GO:0016887">
    <property type="term" value="F:ATP hydrolysis activity"/>
    <property type="evidence" value="ECO:0007669"/>
    <property type="project" value="InterPro"/>
</dbReference>
<reference evidence="9" key="1">
    <citation type="submission" date="2025-08" db="UniProtKB">
        <authorList>
            <consortium name="RefSeq"/>
        </authorList>
    </citation>
    <scope>IDENTIFICATION</scope>
</reference>
<dbReference type="InterPro" id="IPR036390">
    <property type="entry name" value="WH_DNA-bd_sf"/>
</dbReference>
<accession>A0A1S3RKR3</accession>
<dbReference type="Pfam" id="PF16675">
    <property type="entry name" value="FOXO_KIX_bdg"/>
    <property type="match status" value="1"/>
</dbReference>
<dbReference type="KEGG" id="sasa:106603355"/>
<dbReference type="Pfam" id="PF03969">
    <property type="entry name" value="AFG1_ATPase"/>
    <property type="match status" value="1"/>
</dbReference>
<feature type="DNA-binding region" description="Fork-head" evidence="5">
    <location>
        <begin position="428"/>
        <end position="472"/>
    </location>
</feature>
<dbReference type="GO" id="GO:0003700">
    <property type="term" value="F:DNA-binding transcription factor activity"/>
    <property type="evidence" value="ECO:0007669"/>
    <property type="project" value="InterPro"/>
</dbReference>
<dbReference type="InterPro" id="IPR027417">
    <property type="entry name" value="P-loop_NTPase"/>
</dbReference>
<keyword evidence="5" id="KW-0539">Nucleus</keyword>
<dbReference type="GO" id="GO:0005739">
    <property type="term" value="C:mitochondrion"/>
    <property type="evidence" value="ECO:0007669"/>
    <property type="project" value="TreeGrafter"/>
</dbReference>
<dbReference type="PANTHER" id="PTHR12169">
    <property type="entry name" value="ATPASE N2B"/>
    <property type="match status" value="1"/>
</dbReference>
<dbReference type="Pfam" id="PF00250">
    <property type="entry name" value="Forkhead"/>
    <property type="match status" value="1"/>
</dbReference>
<dbReference type="GO" id="GO:0043565">
    <property type="term" value="F:sequence-specific DNA binding"/>
    <property type="evidence" value="ECO:0007669"/>
    <property type="project" value="InterPro"/>
</dbReference>
<dbReference type="GO" id="GO:0005634">
    <property type="term" value="C:nucleus"/>
    <property type="evidence" value="ECO:0007669"/>
    <property type="project" value="UniProtKB-SubCell"/>
</dbReference>
<sequence>MATCMLSSKMSPLVSPIIRFLLKDQYYSSKTICNGVTNISRRGYSTDALPRPAAEDSNAAAAYSGPLEHYNSLVRDESLQEDPHQKAVVQTLDKMHKTLRGYNNQPMSLFSKFFSKPKPPKGYYIYGDVGTGKTMVMDMFYSHVETEKKKRVHFHGFMLDVHNRIHRLKKSLPKRKAGRMARVYDPIAPIAEEISEEACLLCFDEFQVTDIADAMILKQLFENLFKNGVVVVATSNRPPEDLYKNGLQRVNFVPFIAVLKNYCQELRLDSGIDYRRRNRPSAGKLYFLSSEPCVEAILDKMFDELAFKQNDITRPRTLKLLAREVSLMKTCGTIADCTFEELCDRPLGASDYLEISRQFDTVFIRNIPLLTMNKKTQARRLITLIDAFYDHKVRVVILADHPLDDIFVHDGDHEHHHHELMDDLNLKKNSIRHNLSLHSRFMRVQNEGTGKSSWWMVNPEGGKGGKAPRRRAVSMDNSNKLIKGARGRAAKKKASLGLQAVQDGSSESLSLSSSLSKWTGSPTSRSSDELDAWTDFRSRTNSNASTISGRLSPILANPELDEVLDDDSISPLSPMLYSSPSSLSPSTGPLGLADLALTMNLNDGLPDDLMGDLLDNISLTASQQPLGQEVESGGPNQMGSSVLTFSCSGGSSSLGIPSSSSYGPPISIFQLSPPSSSVTSLRQSPMQTIQENHQASFSCLSSRFNHHHTLQDLLSLETHGSHVSDIMLTHSDPLMSQASASVTLSQNSRRNAMLFRKDPMMSSNWDGAAGLNSQTSLMPGWRAQAGLSTPNNEVLCSSNDLDQQAKQLLQHLPSPSRNSSMQLGGSGTNNSTSENPFQLIAPDRFPVPDDLDLDVFNSSLDCDMDTIIRNELMDADCIEDL</sequence>
<protein>
    <submittedName>
        <fullName evidence="9">AFG1 like ATPase a isoform X1</fullName>
    </submittedName>
</protein>
<dbReference type="SUPFAM" id="SSF46785">
    <property type="entry name" value="Winged helix' DNA-binding domain"/>
    <property type="match status" value="1"/>
</dbReference>
<dbReference type="RefSeq" id="XP_014052402.1">
    <property type="nucleotide sequence ID" value="XM_014196927.2"/>
</dbReference>
<dbReference type="Bgee" id="ENSSSAG00000056628">
    <property type="expression patterns" value="Expressed in camera-type eye and 24 other cell types or tissues"/>
</dbReference>
<dbReference type="SUPFAM" id="SSF52540">
    <property type="entry name" value="P-loop containing nucleoside triphosphate hydrolases"/>
    <property type="match status" value="1"/>
</dbReference>
<dbReference type="InterPro" id="IPR032068">
    <property type="entry name" value="FOXO_KIX-bd"/>
</dbReference>
<dbReference type="GO" id="GO:0005524">
    <property type="term" value="F:ATP binding"/>
    <property type="evidence" value="ECO:0007669"/>
    <property type="project" value="UniProtKB-KW"/>
</dbReference>
<proteinExistence type="inferred from homology"/>
<evidence type="ECO:0000256" key="5">
    <source>
        <dbReference type="PROSITE-ProRule" id="PRU00089"/>
    </source>
</evidence>
<organism evidence="8 9">
    <name type="scientific">Salmo salar</name>
    <name type="common">Atlantic salmon</name>
    <dbReference type="NCBI Taxonomy" id="8030"/>
    <lineage>
        <taxon>Eukaryota</taxon>
        <taxon>Metazoa</taxon>
        <taxon>Chordata</taxon>
        <taxon>Craniata</taxon>
        <taxon>Vertebrata</taxon>
        <taxon>Euteleostomi</taxon>
        <taxon>Actinopterygii</taxon>
        <taxon>Neopterygii</taxon>
        <taxon>Teleostei</taxon>
        <taxon>Protacanthopterygii</taxon>
        <taxon>Salmoniformes</taxon>
        <taxon>Salmonidae</taxon>
        <taxon>Salmoninae</taxon>
        <taxon>Salmo</taxon>
    </lineage>
</organism>